<dbReference type="RefSeq" id="WP_377303629.1">
    <property type="nucleotide sequence ID" value="NZ_JBHSMK010000003.1"/>
</dbReference>
<dbReference type="Proteomes" id="UP001596013">
    <property type="component" value="Unassembled WGS sequence"/>
</dbReference>
<protein>
    <submittedName>
        <fullName evidence="1">Uncharacterized protein</fullName>
    </submittedName>
</protein>
<organism evidence="1 2">
    <name type="scientific">Rhodanobacter umsongensis</name>
    <dbReference type="NCBI Taxonomy" id="633153"/>
    <lineage>
        <taxon>Bacteria</taxon>
        <taxon>Pseudomonadati</taxon>
        <taxon>Pseudomonadota</taxon>
        <taxon>Gammaproteobacteria</taxon>
        <taxon>Lysobacterales</taxon>
        <taxon>Rhodanobacteraceae</taxon>
        <taxon>Rhodanobacter</taxon>
    </lineage>
</organism>
<evidence type="ECO:0000313" key="2">
    <source>
        <dbReference type="Proteomes" id="UP001596013"/>
    </source>
</evidence>
<sequence length="178" mass="17849">MHHADRHVGLGDIAAGTWLALGMLVLGAPAIAADAHKAVQVQHGEIVVLRNVSARPAYRQAPPGMALIVSASPRHELDGALGTGELSDADYADLNATSSNGNRGPHGTTLERITDKVLGGRMSARADTGSAASSANGLSNAIAAPMGSIGRATGSIGNQVQGAFSQLPGLAPSNPAGH</sequence>
<evidence type="ECO:0000313" key="1">
    <source>
        <dbReference type="EMBL" id="MFC5436364.1"/>
    </source>
</evidence>
<name>A0ABW0JJY1_9GAMM</name>
<dbReference type="EMBL" id="JBHSMK010000003">
    <property type="protein sequence ID" value="MFC5436364.1"/>
    <property type="molecule type" value="Genomic_DNA"/>
</dbReference>
<comment type="caution">
    <text evidence="1">The sequence shown here is derived from an EMBL/GenBank/DDBJ whole genome shotgun (WGS) entry which is preliminary data.</text>
</comment>
<accession>A0ABW0JJY1</accession>
<reference evidence="2" key="1">
    <citation type="journal article" date="2019" name="Int. J. Syst. Evol. Microbiol.">
        <title>The Global Catalogue of Microorganisms (GCM) 10K type strain sequencing project: providing services to taxonomists for standard genome sequencing and annotation.</title>
        <authorList>
            <consortium name="The Broad Institute Genomics Platform"/>
            <consortium name="The Broad Institute Genome Sequencing Center for Infectious Disease"/>
            <person name="Wu L."/>
            <person name="Ma J."/>
        </authorList>
    </citation>
    <scope>NUCLEOTIDE SEQUENCE [LARGE SCALE GENOMIC DNA]</scope>
    <source>
        <strain evidence="2">JCM 17130</strain>
    </source>
</reference>
<gene>
    <name evidence="1" type="ORF">ACFPME_07330</name>
</gene>
<keyword evidence="2" id="KW-1185">Reference proteome</keyword>
<proteinExistence type="predicted"/>